<comment type="similarity">
    <text evidence="2">Belongs to the VirD4/TraG family.</text>
</comment>
<dbReference type="OrthoDB" id="9766496at2"/>
<evidence type="ECO:0000256" key="7">
    <source>
        <dbReference type="SAM" id="MobiDB-lite"/>
    </source>
</evidence>
<comment type="caution">
    <text evidence="8">The sequence shown here is derived from an EMBL/GenBank/DDBJ whole genome shotgun (WGS) entry which is preliminary data.</text>
</comment>
<dbReference type="PANTHER" id="PTHR37937">
    <property type="entry name" value="CONJUGATIVE TRANSFER: DNA TRANSPORT"/>
    <property type="match status" value="1"/>
</dbReference>
<dbReference type="Proteomes" id="UP000253314">
    <property type="component" value="Unassembled WGS sequence"/>
</dbReference>
<keyword evidence="4" id="KW-0812">Transmembrane</keyword>
<dbReference type="PANTHER" id="PTHR37937:SF1">
    <property type="entry name" value="CONJUGATIVE TRANSFER: DNA TRANSPORT"/>
    <property type="match status" value="1"/>
</dbReference>
<dbReference type="NCBIfam" id="NF045973">
    <property type="entry name" value="conju_CD1115"/>
    <property type="match status" value="1"/>
</dbReference>
<name>A0A366XWB0_9BACI</name>
<dbReference type="AlphaFoldDB" id="A0A366XWB0"/>
<keyword evidence="5" id="KW-1133">Transmembrane helix</keyword>
<proteinExistence type="inferred from homology"/>
<evidence type="ECO:0000313" key="9">
    <source>
        <dbReference type="Proteomes" id="UP000253314"/>
    </source>
</evidence>
<dbReference type="InterPro" id="IPR003688">
    <property type="entry name" value="TraG/VirD4"/>
</dbReference>
<dbReference type="CDD" id="cd01127">
    <property type="entry name" value="TrwB_TraG_TraD_VirD4"/>
    <property type="match status" value="1"/>
</dbReference>
<sequence length="742" mass="84686">MTIRKKRKLKKSWKPLVSVCAVLSIFISYSVFAFLFHMMNVKSLEFKFEDFVQNYSRVSDILTFTYGDPNLKMIGIIVPILFFAFFLYLRRESLFEKQYDDASEFGLHGTNKLEDPTNAINGQVLSNKNEYIPGDFKNSLKNVEEGIVLGKVPNENKLLIIHDGTEIDNKNVLVVGSPGSGKGQSYVITNIINIRTQSLIAIDPKGENYTLTHQLKRDQGYKVYTIDFVHFSEASYNPLDLILTDEDAQKVSKNIVSSSTKDGKEDFFSERAQKLLAALMVYIKATYPKVEANMATLITVYNTSVKDPEKCEKFLELLPKDHPAYGLLTSVLDGLAGNTRASVIASFDSAIGIFQLSRIKEMTKKSDFTFDQFQDGKSILYVKIQVPSNPYRALTSVFFNQMIDRFYMLAAQNESNTLHTPVNFIWDEFPNIGKIDAYKEVLSTCRGLLMYMHTIIQDISQLQDDKLYGEKGARGIISTHDSQLILRVNEKETAKIISERFGKTTVKHKAESITISKGSRSVSKNDQFVERDLVTAGELLKMKKNQAYLLIAGHDVMEIEKAYQYEVYGDLLTKNREYNYHHSRKKLGYKDPLFTEDASNKKKDFSFEEYQKQHYGLSSIEQEAETKEQQSEVKDGSSLENQGENEAAESVEEEATSKLPNELKDIQIDKNAVQDFKNTTENVKKEEEKRKETRSHDDMLDEFEADFEAVEMLTDTSQTVNHLKKEMELMNSHSSHSSHVRS</sequence>
<dbReference type="InterPro" id="IPR027417">
    <property type="entry name" value="P-loop_NTPase"/>
</dbReference>
<evidence type="ECO:0000256" key="1">
    <source>
        <dbReference type="ARBA" id="ARBA00004651"/>
    </source>
</evidence>
<keyword evidence="6" id="KW-0472">Membrane</keyword>
<dbReference type="SUPFAM" id="SSF52540">
    <property type="entry name" value="P-loop containing nucleoside triphosphate hydrolases"/>
    <property type="match status" value="1"/>
</dbReference>
<comment type="subcellular location">
    <subcellularLocation>
        <location evidence="1">Cell membrane</location>
        <topology evidence="1">Multi-pass membrane protein</topology>
    </subcellularLocation>
</comment>
<evidence type="ECO:0000256" key="5">
    <source>
        <dbReference type="ARBA" id="ARBA00022989"/>
    </source>
</evidence>
<evidence type="ECO:0000256" key="3">
    <source>
        <dbReference type="ARBA" id="ARBA00022475"/>
    </source>
</evidence>
<evidence type="ECO:0000256" key="6">
    <source>
        <dbReference type="ARBA" id="ARBA00023136"/>
    </source>
</evidence>
<dbReference type="EMBL" id="QOCW01000023">
    <property type="protein sequence ID" value="RBW68231.1"/>
    <property type="molecule type" value="Genomic_DNA"/>
</dbReference>
<evidence type="ECO:0000256" key="2">
    <source>
        <dbReference type="ARBA" id="ARBA00008806"/>
    </source>
</evidence>
<accession>A0A366XWB0</accession>
<gene>
    <name evidence="8" type="ORF">DS031_17800</name>
</gene>
<reference evidence="8 9" key="1">
    <citation type="submission" date="2018-07" db="EMBL/GenBank/DDBJ databases">
        <title>Lottiidibacillus patelloidae gen. nov., sp. nov., isolated from the intestinal tract of a marine limpet and the reclassification of B. taeanensis BH030017T, B. algicola KMM 3737T and B. hwajinpoensis SW-72T as genus Lottiidibacillus.</title>
        <authorList>
            <person name="Liu R."/>
            <person name="Huang Z."/>
        </authorList>
    </citation>
    <scope>NUCLEOTIDE SEQUENCE [LARGE SCALE GENOMIC DNA]</scope>
    <source>
        <strain evidence="8 9">BH030017</strain>
    </source>
</reference>
<dbReference type="RefSeq" id="WP_113807408.1">
    <property type="nucleotide sequence ID" value="NZ_QOCW01000023.1"/>
</dbReference>
<feature type="compositionally biased region" description="Basic and acidic residues" evidence="7">
    <location>
        <begin position="682"/>
        <end position="697"/>
    </location>
</feature>
<dbReference type="Gene3D" id="3.40.50.300">
    <property type="entry name" value="P-loop containing nucleotide triphosphate hydrolases"/>
    <property type="match status" value="2"/>
</dbReference>
<keyword evidence="3" id="KW-1003">Cell membrane</keyword>
<feature type="region of interest" description="Disordered" evidence="7">
    <location>
        <begin position="621"/>
        <end position="697"/>
    </location>
</feature>
<feature type="compositionally biased region" description="Basic and acidic residues" evidence="7">
    <location>
        <begin position="624"/>
        <end position="637"/>
    </location>
</feature>
<protein>
    <submittedName>
        <fullName evidence="8">TrsK protein</fullName>
    </submittedName>
</protein>
<keyword evidence="9" id="KW-1185">Reference proteome</keyword>
<dbReference type="GO" id="GO:0005886">
    <property type="term" value="C:plasma membrane"/>
    <property type="evidence" value="ECO:0007669"/>
    <property type="project" value="UniProtKB-SubCell"/>
</dbReference>
<organism evidence="8 9">
    <name type="scientific">Bacillus taeanensis</name>
    <dbReference type="NCBI Taxonomy" id="273032"/>
    <lineage>
        <taxon>Bacteria</taxon>
        <taxon>Bacillati</taxon>
        <taxon>Bacillota</taxon>
        <taxon>Bacilli</taxon>
        <taxon>Bacillales</taxon>
        <taxon>Bacillaceae</taxon>
        <taxon>Bacillus</taxon>
    </lineage>
</organism>
<evidence type="ECO:0000256" key="4">
    <source>
        <dbReference type="ARBA" id="ARBA00022692"/>
    </source>
</evidence>
<dbReference type="InterPro" id="IPR051539">
    <property type="entry name" value="T4SS-coupling_protein"/>
</dbReference>
<dbReference type="Pfam" id="PF02534">
    <property type="entry name" value="T4SS-DNA_transf"/>
    <property type="match status" value="1"/>
</dbReference>
<evidence type="ECO:0000313" key="8">
    <source>
        <dbReference type="EMBL" id="RBW68231.1"/>
    </source>
</evidence>